<gene>
    <name evidence="1" type="ORF">MM415B01404_0006</name>
</gene>
<sequence>MATFGGMIKGLGNMLQDMQPGISNAIKTLDAERQYKLDKQRQADLSGYYASMSEHLSGQRQAEEKRTGMEREKDMRMILGQLAGAAALEKDDAQGIKNLNRYIKDFTKDPQMIQYAQAMYATQKKIVEHGELEDIVNYNKASAELGQALDYKDFKERFGGAVQKRISQQGEMNQLGIDWKRKQIDLMGAQKKPGIDSDLFKMLLQQDQDIEYETNEKGETRRDINGIPIVRERRLNPQMRALLESTLGVQRQSPASSQPRLSHDIQLQGEGMRSNPMYSRELGEELGLPDFRQFEKERQEQELYKTLQQLGLIQDRSKQGFIISEPNEREKIRQMFMMR</sequence>
<accession>A0A6M3IN43</accession>
<evidence type="ECO:0000313" key="1">
    <source>
        <dbReference type="EMBL" id="QJA58834.1"/>
    </source>
</evidence>
<dbReference type="EMBL" id="MT141341">
    <property type="protein sequence ID" value="QJA58834.1"/>
    <property type="molecule type" value="Genomic_DNA"/>
</dbReference>
<dbReference type="AlphaFoldDB" id="A0A6M3IN43"/>
<organism evidence="1">
    <name type="scientific">viral metagenome</name>
    <dbReference type="NCBI Taxonomy" id="1070528"/>
    <lineage>
        <taxon>unclassified sequences</taxon>
        <taxon>metagenomes</taxon>
        <taxon>organismal metagenomes</taxon>
    </lineage>
</organism>
<proteinExistence type="predicted"/>
<protein>
    <submittedName>
        <fullName evidence="1">Uncharacterized protein</fullName>
    </submittedName>
</protein>
<name>A0A6M3IN43_9ZZZZ</name>
<reference evidence="1" key="1">
    <citation type="submission" date="2020-03" db="EMBL/GenBank/DDBJ databases">
        <title>The deep terrestrial virosphere.</title>
        <authorList>
            <person name="Holmfeldt K."/>
            <person name="Nilsson E."/>
            <person name="Simone D."/>
            <person name="Lopez-Fernandez M."/>
            <person name="Wu X."/>
            <person name="de Brujin I."/>
            <person name="Lundin D."/>
            <person name="Andersson A."/>
            <person name="Bertilsson S."/>
            <person name="Dopson M."/>
        </authorList>
    </citation>
    <scope>NUCLEOTIDE SEQUENCE</scope>
    <source>
        <strain evidence="1">MM415B01404</strain>
    </source>
</reference>